<keyword evidence="2" id="KW-1185">Reference proteome</keyword>
<accession>A0ABU4NF56</accession>
<proteinExistence type="predicted"/>
<dbReference type="Proteomes" id="UP001271274">
    <property type="component" value="Unassembled WGS sequence"/>
</dbReference>
<evidence type="ECO:0000313" key="1">
    <source>
        <dbReference type="EMBL" id="MDX3700934.1"/>
    </source>
</evidence>
<dbReference type="RefSeq" id="WP_240439645.1">
    <property type="nucleotide sequence ID" value="NZ_JARAUR010000015.1"/>
</dbReference>
<dbReference type="EMBL" id="JARAYU010000004">
    <property type="protein sequence ID" value="MDX3700934.1"/>
    <property type="molecule type" value="Genomic_DNA"/>
</dbReference>
<name>A0ABU4NF56_9ACTN</name>
<sequence length="56" mass="6266">MKPSPPPAMPGRHWKERLRHRFGTTALDAARILLADLLDDLGGAAAVQRREVRPPR</sequence>
<reference evidence="1 2" key="1">
    <citation type="journal article" date="2023" name="Microb. Genom.">
        <title>Mesoterricola silvestris gen. nov., sp. nov., Mesoterricola sediminis sp. nov., Geothrix oryzae sp. nov., Geothrix edaphica sp. nov., Geothrix rubra sp. nov., and Geothrix limicola sp. nov., six novel members of Acidobacteriota isolated from soils.</title>
        <authorList>
            <person name="Weisberg A.J."/>
            <person name="Pearce E."/>
            <person name="Kramer C.G."/>
            <person name="Chang J.H."/>
            <person name="Clarke C.R."/>
        </authorList>
    </citation>
    <scope>NUCLEOTIDE SEQUENCE [LARGE SCALE GENOMIC DNA]</scope>
    <source>
        <strain evidence="1 2">ID09-01A</strain>
    </source>
</reference>
<protein>
    <submittedName>
        <fullName evidence="1">Uncharacterized protein</fullName>
    </submittedName>
</protein>
<evidence type="ECO:0000313" key="2">
    <source>
        <dbReference type="Proteomes" id="UP001271274"/>
    </source>
</evidence>
<organism evidence="1 2">
    <name type="scientific">Streptomyces europaeiscabiei</name>
    <dbReference type="NCBI Taxonomy" id="146819"/>
    <lineage>
        <taxon>Bacteria</taxon>
        <taxon>Bacillati</taxon>
        <taxon>Actinomycetota</taxon>
        <taxon>Actinomycetes</taxon>
        <taxon>Kitasatosporales</taxon>
        <taxon>Streptomycetaceae</taxon>
        <taxon>Streptomyces</taxon>
    </lineage>
</organism>
<gene>
    <name evidence="1" type="ORF">PV662_14380</name>
</gene>
<comment type="caution">
    <text evidence="1">The sequence shown here is derived from an EMBL/GenBank/DDBJ whole genome shotgun (WGS) entry which is preliminary data.</text>
</comment>